<keyword evidence="1" id="KW-1133">Transmembrane helix</keyword>
<dbReference type="AlphaFoldDB" id="A0A1F5DQE9"/>
<keyword evidence="1" id="KW-0472">Membrane</keyword>
<evidence type="ECO:0000313" key="3">
    <source>
        <dbReference type="Proteomes" id="UP000178764"/>
    </source>
</evidence>
<sequence>MPFITQGKTNWKFIIIVIVVVAIVGGGVWFLLTVRSEKSLLYRESRNATRFNQMNAIESVLYSYAVDHNGNFPDCVTETVTDVTTCIELISEKYISSFPVPPQAPTEKYMIQKEGMRIKITSTAQEAIEDGILISR</sequence>
<comment type="caution">
    <text evidence="2">The sequence shown here is derived from an EMBL/GenBank/DDBJ whole genome shotgun (WGS) entry which is preliminary data.</text>
</comment>
<accession>A0A1F5DQE9</accession>
<name>A0A1F5DQE9_9BACT</name>
<dbReference type="EMBL" id="MEZT01000004">
    <property type="protein sequence ID" value="OGD57256.1"/>
    <property type="molecule type" value="Genomic_DNA"/>
</dbReference>
<reference evidence="2 3" key="1">
    <citation type="journal article" date="2016" name="Nat. Commun.">
        <title>Thousands of microbial genomes shed light on interconnected biogeochemical processes in an aquifer system.</title>
        <authorList>
            <person name="Anantharaman K."/>
            <person name="Brown C.T."/>
            <person name="Hug L.A."/>
            <person name="Sharon I."/>
            <person name="Castelle C.J."/>
            <person name="Probst A.J."/>
            <person name="Thomas B.C."/>
            <person name="Singh A."/>
            <person name="Wilkins M.J."/>
            <person name="Karaoz U."/>
            <person name="Brodie E.L."/>
            <person name="Williams K.H."/>
            <person name="Hubbard S.S."/>
            <person name="Banfield J.F."/>
        </authorList>
    </citation>
    <scope>NUCLEOTIDE SEQUENCE [LARGE SCALE GENOMIC DNA]</scope>
</reference>
<evidence type="ECO:0008006" key="4">
    <source>
        <dbReference type="Google" id="ProtNLM"/>
    </source>
</evidence>
<proteinExistence type="predicted"/>
<keyword evidence="1" id="KW-0812">Transmembrane</keyword>
<dbReference type="Proteomes" id="UP000178764">
    <property type="component" value="Unassembled WGS sequence"/>
</dbReference>
<evidence type="ECO:0000313" key="2">
    <source>
        <dbReference type="EMBL" id="OGD57256.1"/>
    </source>
</evidence>
<feature type="transmembrane region" description="Helical" evidence="1">
    <location>
        <begin position="13"/>
        <end position="34"/>
    </location>
</feature>
<organism evidence="2 3">
    <name type="scientific">Candidatus Berkelbacteria bacterium RBG_13_40_8</name>
    <dbReference type="NCBI Taxonomy" id="1797467"/>
    <lineage>
        <taxon>Bacteria</taxon>
        <taxon>Candidatus Berkelbacteria</taxon>
    </lineage>
</organism>
<gene>
    <name evidence="2" type="ORF">A2V71_01200</name>
</gene>
<protein>
    <recommendedName>
        <fullName evidence="4">Type II secretion system protein GspG C-terminal domain-containing protein</fullName>
    </recommendedName>
</protein>
<evidence type="ECO:0000256" key="1">
    <source>
        <dbReference type="SAM" id="Phobius"/>
    </source>
</evidence>